<comment type="caution">
    <text evidence="1">The sequence shown here is derived from an EMBL/GenBank/DDBJ whole genome shotgun (WGS) entry which is preliminary data.</text>
</comment>
<dbReference type="Proteomes" id="UP000749559">
    <property type="component" value="Unassembled WGS sequence"/>
</dbReference>
<dbReference type="AlphaFoldDB" id="A0A8J1XMA0"/>
<reference evidence="1" key="1">
    <citation type="submission" date="2022-03" db="EMBL/GenBank/DDBJ databases">
        <authorList>
            <person name="Martin C."/>
        </authorList>
    </citation>
    <scope>NUCLEOTIDE SEQUENCE</scope>
</reference>
<dbReference type="EMBL" id="CAIIXF020000002">
    <property type="protein sequence ID" value="CAH1777996.1"/>
    <property type="molecule type" value="Genomic_DNA"/>
</dbReference>
<evidence type="ECO:0000313" key="1">
    <source>
        <dbReference type="EMBL" id="CAH1777996.1"/>
    </source>
</evidence>
<evidence type="ECO:0000313" key="2">
    <source>
        <dbReference type="Proteomes" id="UP000749559"/>
    </source>
</evidence>
<proteinExistence type="predicted"/>
<organism evidence="1 2">
    <name type="scientific">Owenia fusiformis</name>
    <name type="common">Polychaete worm</name>
    <dbReference type="NCBI Taxonomy" id="6347"/>
    <lineage>
        <taxon>Eukaryota</taxon>
        <taxon>Metazoa</taxon>
        <taxon>Spiralia</taxon>
        <taxon>Lophotrochozoa</taxon>
        <taxon>Annelida</taxon>
        <taxon>Polychaeta</taxon>
        <taxon>Sedentaria</taxon>
        <taxon>Canalipalpata</taxon>
        <taxon>Sabellida</taxon>
        <taxon>Oweniida</taxon>
        <taxon>Oweniidae</taxon>
        <taxon>Owenia</taxon>
    </lineage>
</organism>
<gene>
    <name evidence="1" type="ORF">OFUS_LOCUS4970</name>
</gene>
<protein>
    <submittedName>
        <fullName evidence="1">Uncharacterized protein</fullName>
    </submittedName>
</protein>
<name>A0A8J1XMA0_OWEFU</name>
<accession>A0A8J1XMA0</accession>
<sequence>MMQALVIAILFAACAAEKVNVTQLMTQLVDVDCTNLTGFKPVGWLATTYKDCVYVVCDAGNPDPELRKYPRACGSKFQTHESLSTPAGPLYWPPSCADYGLSVEGCIAMSTEICRVEVSTTDNINCGPTYKDMKEGSSLQQDDPDVVRRHGYCIFNDPHSMNPIYKNDTRLCARPQFANGNKYKLFHRYPVSQNDYVEVDGLFGGNGGHYLTDLYVNTAFSNLAVSVDLNGTLSVQETLKNPIGAGFPIVTYEYSQNGSVVVVTVAFGTDADGGKITIAIRGGRPYKMNVCINDPLNMAEIGSFGTTLLDETSYFGYLDFLEASIIPNLNITGENLLLDVNDVTYDVDTPMAFHKFRVQESVNMSCWHASDTAQLVNVADFLIV</sequence>
<keyword evidence="2" id="KW-1185">Reference proteome</keyword>